<dbReference type="EMBL" id="CP060490">
    <property type="protein sequence ID" value="QNL44043.1"/>
    <property type="molecule type" value="Genomic_DNA"/>
</dbReference>
<sequence>MKEFTVKELADRLSCAIDWPRQAVGVRFLFTKQEFEDAQAIELTKPINYCMMVKSATLGHAVKADASSHRCAAAARALGLELPDESHRSGRRGLAFRLYHDLGTAKYTRDRQTLCDHKAYGVMVKPLSQYADSEEAPHLVLLITSPYYAMRLIQGYTYYYGIQTNFKMSGLQAICSESTAYPYMSNSINLSTLCGGTRLYCKWSDSELAVSIPYSKFPLSVEGLLRTMDLQDSNEKKAVARQKLKANGMEEEFPLQDDFSYCYISSAYE</sequence>
<dbReference type="RefSeq" id="WP_187332625.1">
    <property type="nucleotide sequence ID" value="NZ_CP060490.1"/>
</dbReference>
<dbReference type="PANTHER" id="PTHR37954:SF3">
    <property type="entry name" value="DUF169 DOMAIN-CONTAINING PROTEIN"/>
    <property type="match status" value="1"/>
</dbReference>
<dbReference type="KEGG" id="ohi:H8790_11415"/>
<reference evidence="1 2" key="1">
    <citation type="submission" date="2020-08" db="EMBL/GenBank/DDBJ databases">
        <authorList>
            <person name="Liu C."/>
            <person name="Sun Q."/>
        </authorList>
    </citation>
    <scope>NUCLEOTIDE SEQUENCE [LARGE SCALE GENOMIC DNA]</scope>
    <source>
        <strain evidence="1 2">NSJ-62</strain>
    </source>
</reference>
<dbReference type="PANTHER" id="PTHR37954">
    <property type="entry name" value="BLL4979 PROTEIN"/>
    <property type="match status" value="1"/>
</dbReference>
<keyword evidence="2" id="KW-1185">Reference proteome</keyword>
<proteinExistence type="predicted"/>
<dbReference type="InterPro" id="IPR003748">
    <property type="entry name" value="DUF169"/>
</dbReference>
<name>A0A7G9B3B2_9FIRM</name>
<evidence type="ECO:0000313" key="2">
    <source>
        <dbReference type="Proteomes" id="UP000515960"/>
    </source>
</evidence>
<accession>A0A7G9B3B2</accession>
<dbReference type="AlphaFoldDB" id="A0A7G9B3B2"/>
<dbReference type="Pfam" id="PF02596">
    <property type="entry name" value="DUF169"/>
    <property type="match status" value="1"/>
</dbReference>
<gene>
    <name evidence="1" type="ORF">H8790_11415</name>
</gene>
<protein>
    <submittedName>
        <fullName evidence="1">DUF169 domain-containing protein</fullName>
    </submittedName>
</protein>
<dbReference type="Proteomes" id="UP000515960">
    <property type="component" value="Chromosome"/>
</dbReference>
<evidence type="ECO:0000313" key="1">
    <source>
        <dbReference type="EMBL" id="QNL44043.1"/>
    </source>
</evidence>
<organism evidence="1 2">
    <name type="scientific">Oscillibacter hominis</name>
    <dbReference type="NCBI Taxonomy" id="2763056"/>
    <lineage>
        <taxon>Bacteria</taxon>
        <taxon>Bacillati</taxon>
        <taxon>Bacillota</taxon>
        <taxon>Clostridia</taxon>
        <taxon>Eubacteriales</taxon>
        <taxon>Oscillospiraceae</taxon>
        <taxon>Oscillibacter</taxon>
    </lineage>
</organism>